<proteinExistence type="predicted"/>
<dbReference type="EMBL" id="LSRX01000784">
    <property type="protein sequence ID" value="OLP88983.1"/>
    <property type="molecule type" value="Genomic_DNA"/>
</dbReference>
<comment type="caution">
    <text evidence="2">The sequence shown here is derived from an EMBL/GenBank/DDBJ whole genome shotgun (WGS) entry which is preliminary data.</text>
</comment>
<organism evidence="2 3">
    <name type="scientific">Symbiodinium microadriaticum</name>
    <name type="common">Dinoflagellate</name>
    <name type="synonym">Zooxanthella microadriatica</name>
    <dbReference type="NCBI Taxonomy" id="2951"/>
    <lineage>
        <taxon>Eukaryota</taxon>
        <taxon>Sar</taxon>
        <taxon>Alveolata</taxon>
        <taxon>Dinophyceae</taxon>
        <taxon>Suessiales</taxon>
        <taxon>Symbiodiniaceae</taxon>
        <taxon>Symbiodinium</taxon>
    </lineage>
</organism>
<protein>
    <submittedName>
        <fullName evidence="2">Uncharacterized protein</fullName>
    </submittedName>
</protein>
<dbReference type="Proteomes" id="UP000186817">
    <property type="component" value="Unassembled WGS sequence"/>
</dbReference>
<feature type="compositionally biased region" description="Polar residues" evidence="1">
    <location>
        <begin position="366"/>
        <end position="378"/>
    </location>
</feature>
<dbReference type="OrthoDB" id="10656164at2759"/>
<dbReference type="AlphaFoldDB" id="A0A1Q9D1F9"/>
<gene>
    <name evidence="2" type="ORF">AK812_SmicGene29598</name>
</gene>
<keyword evidence="3" id="KW-1185">Reference proteome</keyword>
<name>A0A1Q9D1F9_SYMMI</name>
<reference evidence="2 3" key="1">
    <citation type="submission" date="2016-02" db="EMBL/GenBank/DDBJ databases">
        <title>Genome analysis of coral dinoflagellate symbionts highlights evolutionary adaptations to a symbiotic lifestyle.</title>
        <authorList>
            <person name="Aranda M."/>
            <person name="Li Y."/>
            <person name="Liew Y.J."/>
            <person name="Baumgarten S."/>
            <person name="Simakov O."/>
            <person name="Wilson M."/>
            <person name="Piel J."/>
            <person name="Ashoor H."/>
            <person name="Bougouffa S."/>
            <person name="Bajic V.B."/>
            <person name="Ryu T."/>
            <person name="Ravasi T."/>
            <person name="Bayer T."/>
            <person name="Micklem G."/>
            <person name="Kim H."/>
            <person name="Bhak J."/>
            <person name="Lajeunesse T.C."/>
            <person name="Voolstra C.R."/>
        </authorList>
    </citation>
    <scope>NUCLEOTIDE SEQUENCE [LARGE SCALE GENOMIC DNA]</scope>
    <source>
        <strain evidence="2 3">CCMP2467</strain>
    </source>
</reference>
<accession>A0A1Q9D1F9</accession>
<feature type="region of interest" description="Disordered" evidence="1">
    <location>
        <begin position="356"/>
        <end position="378"/>
    </location>
</feature>
<evidence type="ECO:0000313" key="2">
    <source>
        <dbReference type="EMBL" id="OLP88983.1"/>
    </source>
</evidence>
<sequence length="378" mass="40629">MPGHIAFTRLCLRDMGPSERRARQGVFHATGLWLDLDELRVDGKPFGLWALGVPLLISERITREPFMPPLDTSLNCGRSGKRPKFFRAAARKNVDGGIDQTDRSTTLKNQHLVKALKVIVGGGSDGQDGVGRRPFTARGASEDRGLHRAHEATAKGDRSLLGTLAGLASSWERLILPLAVRGGLDAFISHLAGLALKCGTGCEDQAADKPSCRALPDLRALSPAETADCLEYLRGITEDPSEPASSQPAVANRKAFLCNRAAFDMCRRVGQSMLRLASCGKAAGRNQPRKGCAGAAGGRRADLRHTCSTLSRWGTAGEEPPSKNSAERADARSPWLFDAYAPGPCRQGLQGLGLPMESCKPPATMTRKQWANRQSASR</sequence>
<evidence type="ECO:0000256" key="1">
    <source>
        <dbReference type="SAM" id="MobiDB-lite"/>
    </source>
</evidence>
<evidence type="ECO:0000313" key="3">
    <source>
        <dbReference type="Proteomes" id="UP000186817"/>
    </source>
</evidence>